<dbReference type="Pfam" id="PF00583">
    <property type="entry name" value="Acetyltransf_1"/>
    <property type="match status" value="1"/>
</dbReference>
<dbReference type="InterPro" id="IPR016181">
    <property type="entry name" value="Acyl_CoA_acyltransferase"/>
</dbReference>
<name>A0A6I6HAR5_9PSED</name>
<accession>A0A6I6HAR5</accession>
<dbReference type="CDD" id="cd04301">
    <property type="entry name" value="NAT_SF"/>
    <property type="match status" value="1"/>
</dbReference>
<dbReference type="SUPFAM" id="SSF55729">
    <property type="entry name" value="Acyl-CoA N-acyltransferases (Nat)"/>
    <property type="match status" value="1"/>
</dbReference>
<dbReference type="InterPro" id="IPR000182">
    <property type="entry name" value="GNAT_dom"/>
</dbReference>
<dbReference type="Proteomes" id="UP000426235">
    <property type="component" value="Chromosome"/>
</dbReference>
<evidence type="ECO:0000313" key="2">
    <source>
        <dbReference type="EMBL" id="QGW78008.1"/>
    </source>
</evidence>
<gene>
    <name evidence="2" type="ORF">GPJ81_15360</name>
</gene>
<reference evidence="2" key="1">
    <citation type="submission" date="2019-12" db="EMBL/GenBank/DDBJ databases">
        <title>Hybrid Genome Assemblies of two High G+C Isolates from Undergraduate Microbiology Courses.</title>
        <authorList>
            <person name="Ne Ville C.J."/>
            <person name="Enright D."/>
            <person name="Hernandez I."/>
            <person name="Dodsworth J."/>
            <person name="Orwin P.M."/>
        </authorList>
    </citation>
    <scope>NUCLEOTIDE SEQUENCE [LARGE SCALE GENOMIC DNA]</scope>
    <source>
        <strain evidence="2">Neo</strain>
    </source>
</reference>
<protein>
    <submittedName>
        <fullName evidence="2">GNAT family N-acetyltransferase</fullName>
    </submittedName>
</protein>
<organism evidence="2 3">
    <name type="scientific">Pseudomonas alkylphenolica</name>
    <dbReference type="NCBI Taxonomy" id="237609"/>
    <lineage>
        <taxon>Bacteria</taxon>
        <taxon>Pseudomonadati</taxon>
        <taxon>Pseudomonadota</taxon>
        <taxon>Gammaproteobacteria</taxon>
        <taxon>Pseudomonadales</taxon>
        <taxon>Pseudomonadaceae</taxon>
        <taxon>Pseudomonas</taxon>
    </lineage>
</organism>
<sequence>MATAFVNNSAREKRATRLLTEIPMPSIPFTVELLQTGPDQAELIRNLYQFYAYESSDWEQEDVEVDGRFYIHEEHLIRYWQEPQWSANLILVDGFIAGFLLIERSEFAALNALELADLFILKRYRRKGIGRAIASQVLMSGESDWLVRFYDQDETAQAFWRAVLDNLPRPVRTIELDDEPELLSYLVTRAVH</sequence>
<proteinExistence type="predicted"/>
<dbReference type="EMBL" id="CP046621">
    <property type="protein sequence ID" value="QGW78008.1"/>
    <property type="molecule type" value="Genomic_DNA"/>
</dbReference>
<evidence type="ECO:0000259" key="1">
    <source>
        <dbReference type="PROSITE" id="PS51186"/>
    </source>
</evidence>
<feature type="domain" description="N-acetyltransferase" evidence="1">
    <location>
        <begin position="38"/>
        <end position="183"/>
    </location>
</feature>
<dbReference type="GO" id="GO:0016747">
    <property type="term" value="F:acyltransferase activity, transferring groups other than amino-acyl groups"/>
    <property type="evidence" value="ECO:0007669"/>
    <property type="project" value="InterPro"/>
</dbReference>
<dbReference type="AlphaFoldDB" id="A0A6I6HAR5"/>
<dbReference type="PROSITE" id="PS51186">
    <property type="entry name" value="GNAT"/>
    <property type="match status" value="1"/>
</dbReference>
<evidence type="ECO:0000313" key="3">
    <source>
        <dbReference type="Proteomes" id="UP000426235"/>
    </source>
</evidence>
<dbReference type="Gene3D" id="3.40.630.30">
    <property type="match status" value="1"/>
</dbReference>
<keyword evidence="3" id="KW-1185">Reference proteome</keyword>